<evidence type="ECO:0000313" key="3">
    <source>
        <dbReference type="Proteomes" id="UP000265520"/>
    </source>
</evidence>
<feature type="region of interest" description="Disordered" evidence="1">
    <location>
        <begin position="1"/>
        <end position="55"/>
    </location>
</feature>
<protein>
    <submittedName>
        <fullName evidence="2">Uncharacterized protein</fullName>
    </submittedName>
</protein>
<sequence>AKTDKSQQKSTYAQCPAQGAADLARRAGGRSHHRLKPGQGRAAQHPWAQGAAARN</sequence>
<organism evidence="2 3">
    <name type="scientific">Trifolium medium</name>
    <dbReference type="NCBI Taxonomy" id="97028"/>
    <lineage>
        <taxon>Eukaryota</taxon>
        <taxon>Viridiplantae</taxon>
        <taxon>Streptophyta</taxon>
        <taxon>Embryophyta</taxon>
        <taxon>Tracheophyta</taxon>
        <taxon>Spermatophyta</taxon>
        <taxon>Magnoliopsida</taxon>
        <taxon>eudicotyledons</taxon>
        <taxon>Gunneridae</taxon>
        <taxon>Pentapetalae</taxon>
        <taxon>rosids</taxon>
        <taxon>fabids</taxon>
        <taxon>Fabales</taxon>
        <taxon>Fabaceae</taxon>
        <taxon>Papilionoideae</taxon>
        <taxon>50 kb inversion clade</taxon>
        <taxon>NPAAA clade</taxon>
        <taxon>Hologalegina</taxon>
        <taxon>IRL clade</taxon>
        <taxon>Trifolieae</taxon>
        <taxon>Trifolium</taxon>
    </lineage>
</organism>
<dbReference type="AlphaFoldDB" id="A0A392SHM1"/>
<proteinExistence type="predicted"/>
<evidence type="ECO:0000313" key="2">
    <source>
        <dbReference type="EMBL" id="MCI48393.1"/>
    </source>
</evidence>
<reference evidence="2 3" key="1">
    <citation type="journal article" date="2018" name="Front. Plant Sci.">
        <title>Red Clover (Trifolium pratense) and Zigzag Clover (T. medium) - A Picture of Genomic Similarities and Differences.</title>
        <authorList>
            <person name="Dluhosova J."/>
            <person name="Istvanek J."/>
            <person name="Nedelnik J."/>
            <person name="Repkova J."/>
        </authorList>
    </citation>
    <scope>NUCLEOTIDE SEQUENCE [LARGE SCALE GENOMIC DNA]</scope>
    <source>
        <strain evidence="3">cv. 10/8</strain>
        <tissue evidence="2">Leaf</tissue>
    </source>
</reference>
<name>A0A392SHM1_9FABA</name>
<keyword evidence="3" id="KW-1185">Reference proteome</keyword>
<feature type="compositionally biased region" description="Basic residues" evidence="1">
    <location>
        <begin position="27"/>
        <end position="36"/>
    </location>
</feature>
<evidence type="ECO:0000256" key="1">
    <source>
        <dbReference type="SAM" id="MobiDB-lite"/>
    </source>
</evidence>
<dbReference type="Proteomes" id="UP000265520">
    <property type="component" value="Unassembled WGS sequence"/>
</dbReference>
<feature type="compositionally biased region" description="Low complexity" evidence="1">
    <location>
        <begin position="42"/>
        <end position="55"/>
    </location>
</feature>
<dbReference type="EMBL" id="LXQA010386174">
    <property type="protein sequence ID" value="MCI48393.1"/>
    <property type="molecule type" value="Genomic_DNA"/>
</dbReference>
<feature type="non-terminal residue" evidence="2">
    <location>
        <position position="1"/>
    </location>
</feature>
<comment type="caution">
    <text evidence="2">The sequence shown here is derived from an EMBL/GenBank/DDBJ whole genome shotgun (WGS) entry which is preliminary data.</text>
</comment>
<accession>A0A392SHM1</accession>